<dbReference type="OrthoDB" id="9802525at2"/>
<dbReference type="AlphaFoldDB" id="A0A2P1PS11"/>
<evidence type="ECO:0000259" key="1">
    <source>
        <dbReference type="Pfam" id="PF13439"/>
    </source>
</evidence>
<dbReference type="SUPFAM" id="SSF53756">
    <property type="entry name" value="UDP-Glycosyltransferase/glycogen phosphorylase"/>
    <property type="match status" value="1"/>
</dbReference>
<evidence type="ECO:0000313" key="2">
    <source>
        <dbReference type="EMBL" id="AVP97615.1"/>
    </source>
</evidence>
<keyword evidence="3" id="KW-1185">Reference proteome</keyword>
<dbReference type="InterPro" id="IPR028098">
    <property type="entry name" value="Glyco_trans_4-like_N"/>
</dbReference>
<gene>
    <name evidence="2" type="ORF">C7S18_10575</name>
</gene>
<dbReference type="PANTHER" id="PTHR45947">
    <property type="entry name" value="SULFOQUINOVOSYL TRANSFERASE SQD2"/>
    <property type="match status" value="1"/>
</dbReference>
<evidence type="ECO:0000313" key="3">
    <source>
        <dbReference type="Proteomes" id="UP000241074"/>
    </source>
</evidence>
<dbReference type="PANTHER" id="PTHR45947:SF3">
    <property type="entry name" value="SULFOQUINOVOSYL TRANSFERASE SQD2"/>
    <property type="match status" value="1"/>
</dbReference>
<proteinExistence type="predicted"/>
<dbReference type="Proteomes" id="UP000241074">
    <property type="component" value="Chromosome"/>
</dbReference>
<dbReference type="CDD" id="cd03814">
    <property type="entry name" value="GT4-like"/>
    <property type="match status" value="1"/>
</dbReference>
<keyword evidence="2" id="KW-0808">Transferase</keyword>
<dbReference type="RefSeq" id="WP_106891535.1">
    <property type="nucleotide sequence ID" value="NZ_CP027860.1"/>
</dbReference>
<feature type="domain" description="Glycosyltransferase subfamily 4-like N-terminal" evidence="1">
    <location>
        <begin position="14"/>
        <end position="181"/>
    </location>
</feature>
<organism evidence="2 3">
    <name type="scientific">Ahniella affigens</name>
    <dbReference type="NCBI Taxonomy" id="2021234"/>
    <lineage>
        <taxon>Bacteria</taxon>
        <taxon>Pseudomonadati</taxon>
        <taxon>Pseudomonadota</taxon>
        <taxon>Gammaproteobacteria</taxon>
        <taxon>Lysobacterales</taxon>
        <taxon>Rhodanobacteraceae</taxon>
        <taxon>Ahniella</taxon>
    </lineage>
</organism>
<dbReference type="Pfam" id="PF13439">
    <property type="entry name" value="Glyco_transf_4"/>
    <property type="match status" value="1"/>
</dbReference>
<dbReference type="EMBL" id="CP027860">
    <property type="protein sequence ID" value="AVP97615.1"/>
    <property type="molecule type" value="Genomic_DNA"/>
</dbReference>
<dbReference type="InterPro" id="IPR050194">
    <property type="entry name" value="Glycosyltransferase_grp1"/>
</dbReference>
<dbReference type="GO" id="GO:0016757">
    <property type="term" value="F:glycosyltransferase activity"/>
    <property type="evidence" value="ECO:0007669"/>
    <property type="project" value="UniProtKB-ARBA"/>
</dbReference>
<dbReference type="Gene3D" id="3.40.50.2000">
    <property type="entry name" value="Glycogen Phosphorylase B"/>
    <property type="match status" value="2"/>
</dbReference>
<reference evidence="2 3" key="2">
    <citation type="submission" date="2018-03" db="EMBL/GenBank/DDBJ databases">
        <authorList>
            <person name="Keele B.F."/>
        </authorList>
    </citation>
    <scope>NUCLEOTIDE SEQUENCE [LARGE SCALE GENOMIC DNA]</scope>
    <source>
        <strain evidence="2 3">D13</strain>
    </source>
</reference>
<dbReference type="Pfam" id="PF13692">
    <property type="entry name" value="Glyco_trans_1_4"/>
    <property type="match status" value="1"/>
</dbReference>
<reference evidence="2 3" key="1">
    <citation type="submission" date="2018-03" db="EMBL/GenBank/DDBJ databases">
        <title>Ahniella affigens gen. nov., sp. nov., a gammaproteobacterium isolated from sandy soil near a stream.</title>
        <authorList>
            <person name="Ko Y."/>
            <person name="Kim J.-H."/>
        </authorList>
    </citation>
    <scope>NUCLEOTIDE SEQUENCE [LARGE SCALE GENOMIC DNA]</scope>
    <source>
        <strain evidence="2 3">D13</strain>
    </source>
</reference>
<name>A0A2P1PS11_9GAMM</name>
<sequence length="380" mass="41865">MRIGIVTETYPPEINGVALTVQTMVHELLQLGHSVDLTRPRQLGESEIAPRAMLVERLLAGSRVPRYPELRFGWPATETLKQAWRSQGVAAVYVATEGPLGWSAVRAARAIGIPVLTGFHTRFDDFVGHYGARLLVPLAQVWLRRFHNAANATLVPTQSLKSELEQRGFKHVERLPRGVDSRLFNAGRRDEALRRAWGVAPDEQAVIHVGRLAPEKNLGLLVQACRRIQARGIRAKFIWVGDGPSRSALAEQNPDFIFAGIRRGEDLARHFASGDLFLFPSLTETFGNVTLEAMASGMPLVAFDYGAAHEHVVHRRTGLLAPFGEAEAFLALAEELACDRALRHRIATQVREAVSGLSQTAVATQLVRLFEQAMPTECAA</sequence>
<protein>
    <submittedName>
        <fullName evidence="2">Glycosyl transferase</fullName>
    </submittedName>
</protein>
<dbReference type="KEGG" id="xba:C7S18_10575"/>
<accession>A0A2P1PS11</accession>